<protein>
    <submittedName>
        <fullName evidence="3">Uncharacterized protein</fullName>
    </submittedName>
</protein>
<evidence type="ECO:0000313" key="3">
    <source>
        <dbReference type="EMBL" id="KAF2246265.1"/>
    </source>
</evidence>
<dbReference type="Proteomes" id="UP000800094">
    <property type="component" value="Unassembled WGS sequence"/>
</dbReference>
<evidence type="ECO:0000313" key="4">
    <source>
        <dbReference type="Proteomes" id="UP000800094"/>
    </source>
</evidence>
<keyword evidence="4" id="KW-1185">Reference proteome</keyword>
<evidence type="ECO:0000256" key="1">
    <source>
        <dbReference type="SAM" id="Coils"/>
    </source>
</evidence>
<reference evidence="3" key="1">
    <citation type="journal article" date="2020" name="Stud. Mycol.">
        <title>101 Dothideomycetes genomes: a test case for predicting lifestyles and emergence of pathogens.</title>
        <authorList>
            <person name="Haridas S."/>
            <person name="Albert R."/>
            <person name="Binder M."/>
            <person name="Bloem J."/>
            <person name="Labutti K."/>
            <person name="Salamov A."/>
            <person name="Andreopoulos B."/>
            <person name="Baker S."/>
            <person name="Barry K."/>
            <person name="Bills G."/>
            <person name="Bluhm B."/>
            <person name="Cannon C."/>
            <person name="Castanera R."/>
            <person name="Culley D."/>
            <person name="Daum C."/>
            <person name="Ezra D."/>
            <person name="Gonzalez J."/>
            <person name="Henrissat B."/>
            <person name="Kuo A."/>
            <person name="Liang C."/>
            <person name="Lipzen A."/>
            <person name="Lutzoni F."/>
            <person name="Magnuson J."/>
            <person name="Mondo S."/>
            <person name="Nolan M."/>
            <person name="Ohm R."/>
            <person name="Pangilinan J."/>
            <person name="Park H.-J."/>
            <person name="Ramirez L."/>
            <person name="Alfaro M."/>
            <person name="Sun H."/>
            <person name="Tritt A."/>
            <person name="Yoshinaga Y."/>
            <person name="Zwiers L.-H."/>
            <person name="Turgeon B."/>
            <person name="Goodwin S."/>
            <person name="Spatafora J."/>
            <person name="Crous P."/>
            <person name="Grigoriev I."/>
        </authorList>
    </citation>
    <scope>NUCLEOTIDE SEQUENCE</scope>
    <source>
        <strain evidence="3">CBS 122368</strain>
    </source>
</reference>
<name>A0A6A6I6W5_9PLEO</name>
<proteinExistence type="predicted"/>
<organism evidence="3 4">
    <name type="scientific">Trematosphaeria pertusa</name>
    <dbReference type="NCBI Taxonomy" id="390896"/>
    <lineage>
        <taxon>Eukaryota</taxon>
        <taxon>Fungi</taxon>
        <taxon>Dikarya</taxon>
        <taxon>Ascomycota</taxon>
        <taxon>Pezizomycotina</taxon>
        <taxon>Dothideomycetes</taxon>
        <taxon>Pleosporomycetidae</taxon>
        <taxon>Pleosporales</taxon>
        <taxon>Massarineae</taxon>
        <taxon>Trematosphaeriaceae</taxon>
        <taxon>Trematosphaeria</taxon>
    </lineage>
</organism>
<feature type="compositionally biased region" description="Acidic residues" evidence="2">
    <location>
        <begin position="43"/>
        <end position="52"/>
    </location>
</feature>
<feature type="compositionally biased region" description="Basic residues" evidence="2">
    <location>
        <begin position="24"/>
        <end position="38"/>
    </location>
</feature>
<dbReference type="EMBL" id="ML987199">
    <property type="protein sequence ID" value="KAF2246265.1"/>
    <property type="molecule type" value="Genomic_DNA"/>
</dbReference>
<gene>
    <name evidence="3" type="ORF">BU26DRAFT_507873</name>
</gene>
<dbReference type="GeneID" id="54580360"/>
<sequence length="176" mass="21063">MPFLQIHRQNHDSKSVKHNQNISKSHKRRRHQSVHKNHRYEDENSQTDDEGPDPAKELIYLSVLLETHQMSTSERLASMYTLERAYKNRPESLISDYKAICKDELETLISDYKARSEEFRKEHVNELQLEYVEKLRTLKGYNKNCRDLEASIERFRNLICKDKQDVMELERKALNE</sequence>
<dbReference type="AlphaFoldDB" id="A0A6A6I6W5"/>
<evidence type="ECO:0000256" key="2">
    <source>
        <dbReference type="SAM" id="MobiDB-lite"/>
    </source>
</evidence>
<dbReference type="RefSeq" id="XP_033681269.1">
    <property type="nucleotide sequence ID" value="XM_033827030.1"/>
</dbReference>
<feature type="coiled-coil region" evidence="1">
    <location>
        <begin position="102"/>
        <end position="158"/>
    </location>
</feature>
<feature type="region of interest" description="Disordered" evidence="2">
    <location>
        <begin position="1"/>
        <end position="54"/>
    </location>
</feature>
<accession>A0A6A6I6W5</accession>
<keyword evidence="1" id="KW-0175">Coiled coil</keyword>